<evidence type="ECO:0000256" key="7">
    <source>
        <dbReference type="ARBA" id="ARBA00023054"/>
    </source>
</evidence>
<dbReference type="GO" id="GO:1905515">
    <property type="term" value="P:non-motile cilium assembly"/>
    <property type="evidence" value="ECO:0007669"/>
    <property type="project" value="TreeGrafter"/>
</dbReference>
<dbReference type="EMBL" id="HBIV01002043">
    <property type="protein sequence ID" value="CAE0645691.1"/>
    <property type="molecule type" value="Transcribed_RNA"/>
</dbReference>
<evidence type="ECO:0000313" key="9">
    <source>
        <dbReference type="EMBL" id="CAE0645691.1"/>
    </source>
</evidence>
<dbReference type="AlphaFoldDB" id="A0A7S3YA42"/>
<feature type="compositionally biased region" description="Low complexity" evidence="8">
    <location>
        <begin position="122"/>
        <end position="146"/>
    </location>
</feature>
<evidence type="ECO:0000256" key="6">
    <source>
        <dbReference type="ARBA" id="ARBA00023034"/>
    </source>
</evidence>
<name>A0A7S3YA42_9EUKA</name>
<evidence type="ECO:0000256" key="3">
    <source>
        <dbReference type="ARBA" id="ARBA00005599"/>
    </source>
</evidence>
<keyword evidence="6" id="KW-0333">Golgi apparatus</keyword>
<feature type="compositionally biased region" description="Low complexity" evidence="8">
    <location>
        <begin position="201"/>
        <end position="210"/>
    </location>
</feature>
<evidence type="ECO:0000256" key="4">
    <source>
        <dbReference type="ARBA" id="ARBA00014130"/>
    </source>
</evidence>
<evidence type="ECO:0000256" key="8">
    <source>
        <dbReference type="SAM" id="MobiDB-lite"/>
    </source>
</evidence>
<keyword evidence="5" id="KW-0963">Cytoplasm</keyword>
<reference evidence="9" key="1">
    <citation type="submission" date="2021-01" db="EMBL/GenBank/DDBJ databases">
        <authorList>
            <person name="Corre E."/>
            <person name="Pelletier E."/>
            <person name="Niang G."/>
            <person name="Scheremetjew M."/>
            <person name="Finn R."/>
            <person name="Kale V."/>
            <person name="Holt S."/>
            <person name="Cochrane G."/>
            <person name="Meng A."/>
            <person name="Brown T."/>
            <person name="Cohen L."/>
        </authorList>
    </citation>
    <scope>NUCLEOTIDE SEQUENCE</scope>
    <source>
        <strain evidence="9">CCCM811</strain>
    </source>
</reference>
<comment type="subcellular location">
    <subcellularLocation>
        <location evidence="1">Cytoplasm</location>
    </subcellularLocation>
    <subcellularLocation>
        <location evidence="2">Golgi apparatus</location>
    </subcellularLocation>
</comment>
<dbReference type="GO" id="GO:0005794">
    <property type="term" value="C:Golgi apparatus"/>
    <property type="evidence" value="ECO:0007669"/>
    <property type="project" value="UniProtKB-SubCell"/>
</dbReference>
<gene>
    <name evidence="9" type="ORF">LGLO00237_LOCUS1398</name>
</gene>
<sequence>MKADLVRKTLSEENARVMERQRHIARIRTELAKVDRNVTDQINILRNRIDSADRDYAVAKKAFDIAEKEYTRCKSNLERTRNMKELLARHLAQILIHNEQEKATRLEDLLSELNISHPKTPRPTTTSSSSTRNAKAQSSSATAAASHRPVKSTPRETLSEKEERANGGAAPPAAQPLRKQKAGPNAPASQAANAEIEEFARATTAPPAASRRARPRRKPSLRDLRLSSQAKKKEAEKKQSAAGAGTEKRAADGFAFEGWSSLGAMVLPGRESPSPVARTAGGGFAGFDDGADDDAELDDDS</sequence>
<feature type="compositionally biased region" description="Basic and acidic residues" evidence="8">
    <location>
        <begin position="153"/>
        <end position="165"/>
    </location>
</feature>
<evidence type="ECO:0000256" key="5">
    <source>
        <dbReference type="ARBA" id="ARBA00022490"/>
    </source>
</evidence>
<accession>A0A7S3YA42</accession>
<evidence type="ECO:0000256" key="1">
    <source>
        <dbReference type="ARBA" id="ARBA00004496"/>
    </source>
</evidence>
<feature type="region of interest" description="Disordered" evidence="8">
    <location>
        <begin position="112"/>
        <end position="251"/>
    </location>
</feature>
<feature type="compositionally biased region" description="Basic and acidic residues" evidence="8">
    <location>
        <begin position="220"/>
        <end position="239"/>
    </location>
</feature>
<comment type="similarity">
    <text evidence="3">Belongs to the GORAB family.</text>
</comment>
<proteinExistence type="inferred from homology"/>
<feature type="region of interest" description="Disordered" evidence="8">
    <location>
        <begin position="265"/>
        <end position="301"/>
    </location>
</feature>
<organism evidence="9">
    <name type="scientific">Lotharella globosa</name>
    <dbReference type="NCBI Taxonomy" id="91324"/>
    <lineage>
        <taxon>Eukaryota</taxon>
        <taxon>Sar</taxon>
        <taxon>Rhizaria</taxon>
        <taxon>Cercozoa</taxon>
        <taxon>Chlorarachniophyceae</taxon>
        <taxon>Lotharella</taxon>
    </lineage>
</organism>
<dbReference type="PANTHER" id="PTHR21470">
    <property type="entry name" value="RAB6-INTERACTING PROTEIN GORAB"/>
    <property type="match status" value="1"/>
</dbReference>
<dbReference type="PANTHER" id="PTHR21470:SF2">
    <property type="entry name" value="RAB6-INTERACTING GOLGIN"/>
    <property type="match status" value="1"/>
</dbReference>
<protein>
    <recommendedName>
        <fullName evidence="4">RAB6-interacting golgin</fullName>
    </recommendedName>
</protein>
<feature type="compositionally biased region" description="Acidic residues" evidence="8">
    <location>
        <begin position="289"/>
        <end position="301"/>
    </location>
</feature>
<keyword evidence="7" id="KW-0175">Coiled coil</keyword>
<dbReference type="InterPro" id="IPR007033">
    <property type="entry name" value="GORAB"/>
</dbReference>
<evidence type="ECO:0000256" key="2">
    <source>
        <dbReference type="ARBA" id="ARBA00004555"/>
    </source>
</evidence>